<organism evidence="4 5">
    <name type="scientific">Herbihabitans rhizosphaerae</name>
    <dbReference type="NCBI Taxonomy" id="1872711"/>
    <lineage>
        <taxon>Bacteria</taxon>
        <taxon>Bacillati</taxon>
        <taxon>Actinomycetota</taxon>
        <taxon>Actinomycetes</taxon>
        <taxon>Pseudonocardiales</taxon>
        <taxon>Pseudonocardiaceae</taxon>
        <taxon>Herbihabitans</taxon>
    </lineage>
</organism>
<keyword evidence="1" id="KW-0285">Flavoprotein</keyword>
<feature type="domain" description="Flavodoxin-like fold" evidence="3">
    <location>
        <begin position="5"/>
        <end position="165"/>
    </location>
</feature>
<reference evidence="4 5" key="1">
    <citation type="submission" date="2019-02" db="EMBL/GenBank/DDBJ databases">
        <title>Genomic Encyclopedia of Type Strains, Phase IV (KMG-IV): sequencing the most valuable type-strain genomes for metagenomic binning, comparative biology and taxonomic classification.</title>
        <authorList>
            <person name="Goeker M."/>
        </authorList>
    </citation>
    <scope>NUCLEOTIDE SEQUENCE [LARGE SCALE GENOMIC DNA]</scope>
    <source>
        <strain evidence="4 5">DSM 101727</strain>
    </source>
</reference>
<sequence length="195" mass="21686">MSNQRFLFITGSARPDGNTDALARQAASHLPDTARQEWLNLDDLPLPPFRDMRHAADGVPDPVGNEKILFDATLAATDIVIASPLYWYSVSASVKLYVDYWAGWLYRKDLGFKSGMRGRTLWGVTVLAERDEAQADPLVGMLHKTADYMHMDFGGVLLGNGSRPGDVLRDERALRRAEQFFAAARHGLPRVSVQV</sequence>
<dbReference type="OrthoDB" id="9805976at2"/>
<keyword evidence="2" id="KW-0288">FMN</keyword>
<evidence type="ECO:0000313" key="4">
    <source>
        <dbReference type="EMBL" id="RZS32500.1"/>
    </source>
</evidence>
<evidence type="ECO:0000313" key="5">
    <source>
        <dbReference type="Proteomes" id="UP000294257"/>
    </source>
</evidence>
<dbReference type="PANTHER" id="PTHR43278">
    <property type="entry name" value="NAD(P)H-DEPENDENT FMN-CONTAINING OXIDOREDUCTASE YWQN-RELATED"/>
    <property type="match status" value="1"/>
</dbReference>
<dbReference type="SUPFAM" id="SSF52218">
    <property type="entry name" value="Flavoproteins"/>
    <property type="match status" value="1"/>
</dbReference>
<evidence type="ECO:0000259" key="3">
    <source>
        <dbReference type="Pfam" id="PF02525"/>
    </source>
</evidence>
<dbReference type="InterPro" id="IPR003680">
    <property type="entry name" value="Flavodoxin_fold"/>
</dbReference>
<dbReference type="Gene3D" id="3.40.50.360">
    <property type="match status" value="1"/>
</dbReference>
<evidence type="ECO:0000256" key="2">
    <source>
        <dbReference type="ARBA" id="ARBA00022643"/>
    </source>
</evidence>
<dbReference type="RefSeq" id="WP_130347943.1">
    <property type="nucleotide sequence ID" value="NZ_SGWQ01000012.1"/>
</dbReference>
<accession>A0A4Q7KEW8</accession>
<dbReference type="Proteomes" id="UP000294257">
    <property type="component" value="Unassembled WGS sequence"/>
</dbReference>
<keyword evidence="5" id="KW-1185">Reference proteome</keyword>
<evidence type="ECO:0000256" key="1">
    <source>
        <dbReference type="ARBA" id="ARBA00022630"/>
    </source>
</evidence>
<dbReference type="PANTHER" id="PTHR43278:SF4">
    <property type="entry name" value="NAD(P)H-DEPENDENT FMN-CONTAINING OXIDOREDUCTASE YWQN-RELATED"/>
    <property type="match status" value="1"/>
</dbReference>
<comment type="caution">
    <text evidence="4">The sequence shown here is derived from an EMBL/GenBank/DDBJ whole genome shotgun (WGS) entry which is preliminary data.</text>
</comment>
<dbReference type="InterPro" id="IPR051796">
    <property type="entry name" value="ISF_SsuE-like"/>
</dbReference>
<proteinExistence type="predicted"/>
<dbReference type="Pfam" id="PF02525">
    <property type="entry name" value="Flavodoxin_2"/>
    <property type="match status" value="1"/>
</dbReference>
<dbReference type="InterPro" id="IPR029039">
    <property type="entry name" value="Flavoprotein-like_sf"/>
</dbReference>
<name>A0A4Q7KEW8_9PSEU</name>
<dbReference type="AlphaFoldDB" id="A0A4Q7KEW8"/>
<dbReference type="EMBL" id="SGWQ01000012">
    <property type="protein sequence ID" value="RZS32500.1"/>
    <property type="molecule type" value="Genomic_DNA"/>
</dbReference>
<protein>
    <submittedName>
        <fullName evidence="4">Multimeric flavodoxin WrbA</fullName>
    </submittedName>
</protein>
<gene>
    <name evidence="4" type="ORF">EV193_112134</name>
</gene>